<name>A0AAW8Z3X6_9GAMM</name>
<dbReference type="Pfam" id="PF14398">
    <property type="entry name" value="ATPgrasp_YheCD"/>
    <property type="match status" value="1"/>
</dbReference>
<proteinExistence type="predicted"/>
<dbReference type="InterPro" id="IPR026838">
    <property type="entry name" value="YheC/D"/>
</dbReference>
<dbReference type="EMBL" id="JAWJYY010000001">
    <property type="protein sequence ID" value="MDV4316034.1"/>
    <property type="molecule type" value="Genomic_DNA"/>
</dbReference>
<reference evidence="1" key="1">
    <citation type="submission" date="2023-10" db="EMBL/GenBank/DDBJ databases">
        <authorList>
            <person name="Sykes E.M.E."/>
            <person name="Khan I.U.H."/>
            <person name="Kumar A."/>
        </authorList>
    </citation>
    <scope>NUCLEOTIDE SEQUENCE</scope>
    <source>
        <strain evidence="1">IK5</strain>
    </source>
</reference>
<dbReference type="Proteomes" id="UP001284654">
    <property type="component" value="Unassembled WGS sequence"/>
</dbReference>
<dbReference type="AlphaFoldDB" id="A0AAW8Z3X6"/>
<evidence type="ECO:0000313" key="1">
    <source>
        <dbReference type="EMBL" id="MDV4316034.1"/>
    </source>
</evidence>
<organism evidence="1 2">
    <name type="scientific">Acinetobacter indicus</name>
    <dbReference type="NCBI Taxonomy" id="756892"/>
    <lineage>
        <taxon>Bacteria</taxon>
        <taxon>Pseudomonadati</taxon>
        <taxon>Pseudomonadota</taxon>
        <taxon>Gammaproteobacteria</taxon>
        <taxon>Moraxellales</taxon>
        <taxon>Moraxellaceae</taxon>
        <taxon>Acinetobacter</taxon>
    </lineage>
</organism>
<comment type="caution">
    <text evidence="1">The sequence shown here is derived from an EMBL/GenBank/DDBJ whole genome shotgun (WGS) entry which is preliminary data.</text>
</comment>
<sequence>MHITRGALGKWQLIKTFPYVNLNAKSDITNGMQGALITTREQMFLEQYYPESYEVINTQLKKLFNIFSRKFQRLYPWRLDALGLDLGISQEGKIVIYEVNAGPGVGFMAYPVACAQVQYYEWLAKNATMPCVNNFLPMNLR</sequence>
<protein>
    <recommendedName>
        <fullName evidence="3">YheC/YheD family protein</fullName>
    </recommendedName>
</protein>
<evidence type="ECO:0008006" key="3">
    <source>
        <dbReference type="Google" id="ProtNLM"/>
    </source>
</evidence>
<evidence type="ECO:0000313" key="2">
    <source>
        <dbReference type="Proteomes" id="UP001284654"/>
    </source>
</evidence>
<accession>A0AAW8Z3X6</accession>
<gene>
    <name evidence="1" type="ORF">MSG88_09710</name>
</gene>